<evidence type="ECO:0000313" key="2">
    <source>
        <dbReference type="EMBL" id="KAF8419968.1"/>
    </source>
</evidence>
<keyword evidence="3" id="KW-1185">Reference proteome</keyword>
<dbReference type="Proteomes" id="UP001194468">
    <property type="component" value="Unassembled WGS sequence"/>
</dbReference>
<evidence type="ECO:0000313" key="3">
    <source>
        <dbReference type="Proteomes" id="UP001194468"/>
    </source>
</evidence>
<proteinExistence type="predicted"/>
<dbReference type="EMBL" id="WHUW01000166">
    <property type="protein sequence ID" value="KAF8419968.1"/>
    <property type="molecule type" value="Genomic_DNA"/>
</dbReference>
<reference evidence="2" key="1">
    <citation type="submission" date="2019-10" db="EMBL/GenBank/DDBJ databases">
        <authorList>
            <consortium name="DOE Joint Genome Institute"/>
            <person name="Kuo A."/>
            <person name="Miyauchi S."/>
            <person name="Kiss E."/>
            <person name="Drula E."/>
            <person name="Kohler A."/>
            <person name="Sanchez-Garcia M."/>
            <person name="Andreopoulos B."/>
            <person name="Barry K.W."/>
            <person name="Bonito G."/>
            <person name="Buee M."/>
            <person name="Carver A."/>
            <person name="Chen C."/>
            <person name="Cichocki N."/>
            <person name="Clum A."/>
            <person name="Culley D."/>
            <person name="Crous P.W."/>
            <person name="Fauchery L."/>
            <person name="Girlanda M."/>
            <person name="Hayes R."/>
            <person name="Keri Z."/>
            <person name="LaButti K."/>
            <person name="Lipzen A."/>
            <person name="Lombard V."/>
            <person name="Magnuson J."/>
            <person name="Maillard F."/>
            <person name="Morin E."/>
            <person name="Murat C."/>
            <person name="Nolan M."/>
            <person name="Ohm R."/>
            <person name="Pangilinan J."/>
            <person name="Pereira M."/>
            <person name="Perotto S."/>
            <person name="Peter M."/>
            <person name="Riley R."/>
            <person name="Sitrit Y."/>
            <person name="Stielow B."/>
            <person name="Szollosi G."/>
            <person name="Zifcakova L."/>
            <person name="Stursova M."/>
            <person name="Spatafora J.W."/>
            <person name="Tedersoo L."/>
            <person name="Vaario L.-M."/>
            <person name="Yamada A."/>
            <person name="Yan M."/>
            <person name="Wang P."/>
            <person name="Xu J."/>
            <person name="Bruns T."/>
            <person name="Baldrian P."/>
            <person name="Vilgalys R."/>
            <person name="Henrissat B."/>
            <person name="Grigoriev I.V."/>
            <person name="Hibbett D."/>
            <person name="Nagy L.G."/>
            <person name="Martin F.M."/>
        </authorList>
    </citation>
    <scope>NUCLEOTIDE SEQUENCE</scope>
    <source>
        <strain evidence="2">BED1</strain>
    </source>
</reference>
<accession>A0AAD4G6A6</accession>
<reference evidence="2" key="2">
    <citation type="journal article" date="2020" name="Nat. Commun.">
        <title>Large-scale genome sequencing of mycorrhizal fungi provides insights into the early evolution of symbiotic traits.</title>
        <authorList>
            <person name="Miyauchi S."/>
            <person name="Kiss E."/>
            <person name="Kuo A."/>
            <person name="Drula E."/>
            <person name="Kohler A."/>
            <person name="Sanchez-Garcia M."/>
            <person name="Morin E."/>
            <person name="Andreopoulos B."/>
            <person name="Barry K.W."/>
            <person name="Bonito G."/>
            <person name="Buee M."/>
            <person name="Carver A."/>
            <person name="Chen C."/>
            <person name="Cichocki N."/>
            <person name="Clum A."/>
            <person name="Culley D."/>
            <person name="Crous P.W."/>
            <person name="Fauchery L."/>
            <person name="Girlanda M."/>
            <person name="Hayes R.D."/>
            <person name="Keri Z."/>
            <person name="LaButti K."/>
            <person name="Lipzen A."/>
            <person name="Lombard V."/>
            <person name="Magnuson J."/>
            <person name="Maillard F."/>
            <person name="Murat C."/>
            <person name="Nolan M."/>
            <person name="Ohm R.A."/>
            <person name="Pangilinan J."/>
            <person name="Pereira M.F."/>
            <person name="Perotto S."/>
            <person name="Peter M."/>
            <person name="Pfister S."/>
            <person name="Riley R."/>
            <person name="Sitrit Y."/>
            <person name="Stielow J.B."/>
            <person name="Szollosi G."/>
            <person name="Zifcakova L."/>
            <person name="Stursova M."/>
            <person name="Spatafora J.W."/>
            <person name="Tedersoo L."/>
            <person name="Vaario L.M."/>
            <person name="Yamada A."/>
            <person name="Yan M."/>
            <person name="Wang P."/>
            <person name="Xu J."/>
            <person name="Bruns T."/>
            <person name="Baldrian P."/>
            <person name="Vilgalys R."/>
            <person name="Dunand C."/>
            <person name="Henrissat B."/>
            <person name="Grigoriev I.V."/>
            <person name="Hibbett D."/>
            <person name="Nagy L.G."/>
            <person name="Martin F.M."/>
        </authorList>
    </citation>
    <scope>NUCLEOTIDE SEQUENCE</scope>
    <source>
        <strain evidence="2">BED1</strain>
    </source>
</reference>
<feature type="compositionally biased region" description="Basic residues" evidence="1">
    <location>
        <begin position="42"/>
        <end position="51"/>
    </location>
</feature>
<comment type="caution">
    <text evidence="2">The sequence shown here is derived from an EMBL/GenBank/DDBJ whole genome shotgun (WGS) entry which is preliminary data.</text>
</comment>
<gene>
    <name evidence="2" type="ORF">L210DRAFT_3575981</name>
</gene>
<dbReference type="AlphaFoldDB" id="A0AAD4G6A6"/>
<name>A0AAD4G6A6_BOLED</name>
<organism evidence="2 3">
    <name type="scientific">Boletus edulis BED1</name>
    <dbReference type="NCBI Taxonomy" id="1328754"/>
    <lineage>
        <taxon>Eukaryota</taxon>
        <taxon>Fungi</taxon>
        <taxon>Dikarya</taxon>
        <taxon>Basidiomycota</taxon>
        <taxon>Agaricomycotina</taxon>
        <taxon>Agaricomycetes</taxon>
        <taxon>Agaricomycetidae</taxon>
        <taxon>Boletales</taxon>
        <taxon>Boletineae</taxon>
        <taxon>Boletaceae</taxon>
        <taxon>Boletoideae</taxon>
        <taxon>Boletus</taxon>
    </lineage>
</organism>
<protein>
    <submittedName>
        <fullName evidence="2">Uncharacterized protein</fullName>
    </submittedName>
</protein>
<feature type="region of interest" description="Disordered" evidence="1">
    <location>
        <begin position="26"/>
        <end position="60"/>
    </location>
</feature>
<evidence type="ECO:0000256" key="1">
    <source>
        <dbReference type="SAM" id="MobiDB-lite"/>
    </source>
</evidence>
<sequence length="203" mass="22804">MASEEKVGCNDVTSLQARGQQLHPRSLFLTRRLDQPPLSLRPHSHHMGRRKSQTDSDGRLPVDIPVKAILVSYGSIPIRLSCPPIQSRNSMHPPGPEMSGVCPPLTLSQHVGEVYASTYLDTVQFSWPSRHYRAHRQPLHNPPNLKKLSNPMSEPNYLSWPPAASRRKGRLVGRTRWGWCLLGRRVAHRHVTSTSPSSIPSLQ</sequence>